<feature type="compositionally biased region" description="Basic residues" evidence="1">
    <location>
        <begin position="107"/>
        <end position="131"/>
    </location>
</feature>
<keyword evidence="3" id="KW-1185">Reference proteome</keyword>
<feature type="region of interest" description="Disordered" evidence="1">
    <location>
        <begin position="96"/>
        <end position="131"/>
    </location>
</feature>
<dbReference type="Proteomes" id="UP000275078">
    <property type="component" value="Unassembled WGS sequence"/>
</dbReference>
<proteinExistence type="predicted"/>
<dbReference type="AlphaFoldDB" id="A0A3N4IP67"/>
<feature type="compositionally biased region" description="Polar residues" evidence="1">
    <location>
        <begin position="96"/>
        <end position="106"/>
    </location>
</feature>
<sequence>MSICYGRIQSYPTLVPSVMIPMILYNLATHNRNPHHRAKKTANMNYPNQHHPVPQASHPYKTSTTIPIHTRAQQQLTSFTSFTSFTSLQIYSHTSNSKLPTSNFQTMKRKSRSRSTSPSKRRKSAKDHHLALPRRILKRKLEANNAERAAKRIRTESPTRVVNETLPAISVRAPEPETSEARFFRALEEKDIGTLGWIFETISETENDLCRGVMEGHISAYINGLIEAGIAAEDDGEDFLKDEVEVIVTWIEEYPFIVDFYQNFRHDGLSLLCAASKAGLVRIVEAVLLLKKKLVADAITVRAAEVTHVEPDLNEDVHMADADNEERAAVVDIEAREGEFERTALGIAIEAMMELYRKDNSASIFKLKRLEETIWQLVKAGAEPAVFEYSLNAARLHILM</sequence>
<evidence type="ECO:0000313" key="3">
    <source>
        <dbReference type="Proteomes" id="UP000275078"/>
    </source>
</evidence>
<name>A0A3N4IP67_ASCIM</name>
<organism evidence="2 3">
    <name type="scientific">Ascobolus immersus RN42</name>
    <dbReference type="NCBI Taxonomy" id="1160509"/>
    <lineage>
        <taxon>Eukaryota</taxon>
        <taxon>Fungi</taxon>
        <taxon>Dikarya</taxon>
        <taxon>Ascomycota</taxon>
        <taxon>Pezizomycotina</taxon>
        <taxon>Pezizomycetes</taxon>
        <taxon>Pezizales</taxon>
        <taxon>Ascobolaceae</taxon>
        <taxon>Ascobolus</taxon>
    </lineage>
</organism>
<accession>A0A3N4IP67</accession>
<dbReference type="EMBL" id="ML119651">
    <property type="protein sequence ID" value="RPA86021.1"/>
    <property type="molecule type" value="Genomic_DNA"/>
</dbReference>
<gene>
    <name evidence="2" type="ORF">BJ508DRAFT_159182</name>
</gene>
<evidence type="ECO:0000256" key="1">
    <source>
        <dbReference type="SAM" id="MobiDB-lite"/>
    </source>
</evidence>
<protein>
    <submittedName>
        <fullName evidence="2">Uncharacterized protein</fullName>
    </submittedName>
</protein>
<reference evidence="2 3" key="1">
    <citation type="journal article" date="2018" name="Nat. Ecol. Evol.">
        <title>Pezizomycetes genomes reveal the molecular basis of ectomycorrhizal truffle lifestyle.</title>
        <authorList>
            <person name="Murat C."/>
            <person name="Payen T."/>
            <person name="Noel B."/>
            <person name="Kuo A."/>
            <person name="Morin E."/>
            <person name="Chen J."/>
            <person name="Kohler A."/>
            <person name="Krizsan K."/>
            <person name="Balestrini R."/>
            <person name="Da Silva C."/>
            <person name="Montanini B."/>
            <person name="Hainaut M."/>
            <person name="Levati E."/>
            <person name="Barry K.W."/>
            <person name="Belfiori B."/>
            <person name="Cichocki N."/>
            <person name="Clum A."/>
            <person name="Dockter R.B."/>
            <person name="Fauchery L."/>
            <person name="Guy J."/>
            <person name="Iotti M."/>
            <person name="Le Tacon F."/>
            <person name="Lindquist E.A."/>
            <person name="Lipzen A."/>
            <person name="Malagnac F."/>
            <person name="Mello A."/>
            <person name="Molinier V."/>
            <person name="Miyauchi S."/>
            <person name="Poulain J."/>
            <person name="Riccioni C."/>
            <person name="Rubini A."/>
            <person name="Sitrit Y."/>
            <person name="Splivallo R."/>
            <person name="Traeger S."/>
            <person name="Wang M."/>
            <person name="Zifcakova L."/>
            <person name="Wipf D."/>
            <person name="Zambonelli A."/>
            <person name="Paolocci F."/>
            <person name="Nowrousian M."/>
            <person name="Ottonello S."/>
            <person name="Baldrian P."/>
            <person name="Spatafora J.W."/>
            <person name="Henrissat B."/>
            <person name="Nagy L.G."/>
            <person name="Aury J.M."/>
            <person name="Wincker P."/>
            <person name="Grigoriev I.V."/>
            <person name="Bonfante P."/>
            <person name="Martin F.M."/>
        </authorList>
    </citation>
    <scope>NUCLEOTIDE SEQUENCE [LARGE SCALE GENOMIC DNA]</scope>
    <source>
        <strain evidence="2 3">RN42</strain>
    </source>
</reference>
<evidence type="ECO:0000313" key="2">
    <source>
        <dbReference type="EMBL" id="RPA86021.1"/>
    </source>
</evidence>